<evidence type="ECO:0000256" key="1">
    <source>
        <dbReference type="ARBA" id="ARBA00004141"/>
    </source>
</evidence>
<dbReference type="PROSITE" id="PS50221">
    <property type="entry name" value="GAIN_B"/>
    <property type="match status" value="1"/>
</dbReference>
<feature type="transmembrane region" description="Helical" evidence="12">
    <location>
        <begin position="929"/>
        <end position="951"/>
    </location>
</feature>
<dbReference type="Pfam" id="PF02793">
    <property type="entry name" value="HRM"/>
    <property type="match status" value="1"/>
</dbReference>
<evidence type="ECO:0000313" key="18">
    <source>
        <dbReference type="RefSeq" id="XP_012869078.1"/>
    </source>
</evidence>
<dbReference type="PANTHER" id="PTHR45813">
    <property type="entry name" value="IG-LIKE DOMAIN-CONTAINING PROTEIN"/>
    <property type="match status" value="1"/>
</dbReference>
<feature type="transmembrane region" description="Helical" evidence="12">
    <location>
        <begin position="899"/>
        <end position="923"/>
    </location>
</feature>
<evidence type="ECO:0000256" key="7">
    <source>
        <dbReference type="ARBA" id="ARBA00023136"/>
    </source>
</evidence>
<evidence type="ECO:0000256" key="3">
    <source>
        <dbReference type="ARBA" id="ARBA00022692"/>
    </source>
</evidence>
<feature type="signal peptide" evidence="13">
    <location>
        <begin position="1"/>
        <end position="19"/>
    </location>
</feature>
<evidence type="ECO:0000256" key="8">
    <source>
        <dbReference type="ARBA" id="ARBA00023157"/>
    </source>
</evidence>
<dbReference type="GO" id="GO:0007166">
    <property type="term" value="P:cell surface receptor signaling pathway"/>
    <property type="evidence" value="ECO:0007669"/>
    <property type="project" value="InterPro"/>
</dbReference>
<dbReference type="InterPro" id="IPR051587">
    <property type="entry name" value="Adhesion_GPCR"/>
</dbReference>
<dbReference type="InterPro" id="IPR017983">
    <property type="entry name" value="GPCR_2_secretin-like_CS"/>
</dbReference>
<comment type="similarity">
    <text evidence="2">Belongs to the G-protein coupled receptor 2 family. Adhesion G-protein coupled receptor (ADGR) subfamily.</text>
</comment>
<dbReference type="Gene3D" id="1.20.1070.10">
    <property type="entry name" value="Rhodopsin 7-helix transmembrane proteins"/>
    <property type="match status" value="1"/>
</dbReference>
<dbReference type="InterPro" id="IPR056274">
    <property type="entry name" value="Ig_ADGRF3"/>
</dbReference>
<dbReference type="Gene3D" id="4.10.1240.10">
    <property type="entry name" value="GPCR, family 2, extracellular hormone receptor domain"/>
    <property type="match status" value="1"/>
</dbReference>
<dbReference type="InParanoid" id="A0A1S3EXD4"/>
<dbReference type="Pfam" id="PF00002">
    <property type="entry name" value="7tm_2"/>
    <property type="match status" value="1"/>
</dbReference>
<feature type="transmembrane region" description="Helical" evidence="12">
    <location>
        <begin position="740"/>
        <end position="761"/>
    </location>
</feature>
<organism evidence="17 18">
    <name type="scientific">Dipodomys ordii</name>
    <name type="common">Ord's kangaroo rat</name>
    <dbReference type="NCBI Taxonomy" id="10020"/>
    <lineage>
        <taxon>Eukaryota</taxon>
        <taxon>Metazoa</taxon>
        <taxon>Chordata</taxon>
        <taxon>Craniata</taxon>
        <taxon>Vertebrata</taxon>
        <taxon>Euteleostomi</taxon>
        <taxon>Mammalia</taxon>
        <taxon>Eutheria</taxon>
        <taxon>Euarchontoglires</taxon>
        <taxon>Glires</taxon>
        <taxon>Rodentia</taxon>
        <taxon>Castorimorpha</taxon>
        <taxon>Heteromyidae</taxon>
        <taxon>Dipodomyinae</taxon>
        <taxon>Dipodomys</taxon>
    </lineage>
</organism>
<dbReference type="GO" id="GO:0007189">
    <property type="term" value="P:adenylate cyclase-activating G protein-coupled receptor signaling pathway"/>
    <property type="evidence" value="ECO:0007669"/>
    <property type="project" value="TreeGrafter"/>
</dbReference>
<comment type="subcellular location">
    <subcellularLocation>
        <location evidence="1">Membrane</location>
        <topology evidence="1">Multi-pass membrane protein</topology>
    </subcellularLocation>
</comment>
<dbReference type="InterPro" id="IPR036445">
    <property type="entry name" value="GPCR_2_extracell_dom_sf"/>
</dbReference>
<dbReference type="GO" id="GO:0016020">
    <property type="term" value="C:membrane"/>
    <property type="evidence" value="ECO:0007669"/>
    <property type="project" value="UniProtKB-SubCell"/>
</dbReference>
<dbReference type="FunFam" id="1.20.1070.10:FF:000058">
    <property type="entry name" value="Adhesion G protein-coupled receptor F5"/>
    <property type="match status" value="1"/>
</dbReference>
<protein>
    <submittedName>
        <fullName evidence="18">Probable G-protein coupled receptor 113</fullName>
    </submittedName>
</protein>
<keyword evidence="6" id="KW-0297">G-protein coupled receptor</keyword>
<keyword evidence="9 18" id="KW-0675">Receptor</keyword>
<dbReference type="FunCoup" id="A0A1S3EXD4">
    <property type="interactions" value="2"/>
</dbReference>
<dbReference type="InterPro" id="IPR057400">
    <property type="entry name" value="ADGRF3/5_N"/>
</dbReference>
<feature type="domain" description="G-protein coupled receptors family 2 profile 2" evidence="16">
    <location>
        <begin position="699"/>
        <end position="953"/>
    </location>
</feature>
<keyword evidence="11" id="KW-0807">Transducer</keyword>
<reference evidence="18" key="1">
    <citation type="submission" date="2025-08" db="UniProtKB">
        <authorList>
            <consortium name="RefSeq"/>
        </authorList>
    </citation>
    <scope>IDENTIFICATION</scope>
    <source>
        <tissue evidence="18">Kidney</tissue>
    </source>
</reference>
<evidence type="ECO:0000313" key="17">
    <source>
        <dbReference type="Proteomes" id="UP000081671"/>
    </source>
</evidence>
<sequence length="994" mass="108629">MVCPAIPRLLLAMTLSLLASPIIPTSQPEQSQAGGEPLQQLDRDNGAEESVLVSIYVHLEFPDRIWPPALSRTLILPAASASSSPRTLTGLHLTTECNANSTGHSHCTCRSGYQWNNTVCSQHVLCDHHLQLCKCLIFHHSVPGYCQLLPPGASVSCFPTVPGKLSLSSPLQRPGNTLNLMLLTNQPATHVKWFLKRPRSSTPIILQSGTQVSLTSSQGQAALSIAHMSHHWAGEYLSVFEAQEFTWRLNHTVEVPLQKTDVAQLPDQLSISCATSPGFQLSCCVPTTNLVYTAAWSPMEGSQAFSHNTAGSQCLVLAVQHCPAADTTYTCVLKSQGLPPLSIPVSVTIIRAGDTTCPDDFSEIAWNVTKAGHIAQASCPANKKGVVKRPCGPNGTWGPIQSDCTDKRILALCAKARLLQAGQGNPGVEVPWILKQLQMLVAVASSPSDLRELLSTVTVLAEVVARARVQLDSTVLQDLLVTTDKVLDMNTSTLVPLWPLAQAQKPSMASDFLLAVETLVRSLYPQDHPFFFNSSNVLLQSHHFGPPFPDEYQISFSTWPLLQAQISRHSLAPLIHAATNISITSLVLQKLDHFLPPNYGPGLKDSPYHTPGLVLVISIMADGEAFTKAEVIMDFGDPDSTLHCVFWDHHLFQGNGGWSEKGCQAKATSASPTARCICKHLTSFSILMSRNIVPESPILELLTKMGLGASILALLVCLGVYRLVWRAVVRNKVAFFRHTALFNMVICLLVADTCFLGDTFFHLEFCSPLCLASTFLCHYFYLAAFFWMLAQSLMLAHQLLFVFHHLSKHIVLFMMVTTGYLCPLGFAGVALGLYLPQGLYLWEGRCWLNVKGVGLYTFSGPVLAIVGVNGIVLAIVVLKLLRPSLSEGPPAEKHQALLGVLKALLILTPIFGLTWGFGIAIILEDVSIVPHYIFTILNTLQGVFILVFGCLSDKKVQEALRKHFCRTRFPNSAITLTTNETSIWNTAKVEVKKR</sequence>
<dbReference type="PROSITE" id="PS50227">
    <property type="entry name" value="G_PROTEIN_RECEP_F2_3"/>
    <property type="match status" value="1"/>
</dbReference>
<feature type="chain" id="PRO_5010219015" evidence="13">
    <location>
        <begin position="20"/>
        <end position="994"/>
    </location>
</feature>
<evidence type="ECO:0000256" key="10">
    <source>
        <dbReference type="ARBA" id="ARBA00023180"/>
    </source>
</evidence>
<feature type="transmembrane region" description="Helical" evidence="12">
    <location>
        <begin position="705"/>
        <end position="728"/>
    </location>
</feature>
<feature type="domain" description="G-protein coupled receptors family 2 profile 1" evidence="15">
    <location>
        <begin position="360"/>
        <end position="417"/>
    </location>
</feature>
<evidence type="ECO:0000256" key="4">
    <source>
        <dbReference type="ARBA" id="ARBA00022729"/>
    </source>
</evidence>
<dbReference type="SUPFAM" id="SSF111418">
    <property type="entry name" value="Hormone receptor domain"/>
    <property type="match status" value="1"/>
</dbReference>
<dbReference type="STRING" id="10020.ENSDORP00000007783"/>
<keyword evidence="4 13" id="KW-0732">Signal</keyword>
<accession>A0A1S3EXD4</accession>
<feature type="transmembrane region" description="Helical" evidence="12">
    <location>
        <begin position="810"/>
        <end position="835"/>
    </location>
</feature>
<keyword evidence="5 12" id="KW-1133">Transmembrane helix</keyword>
<evidence type="ECO:0000256" key="9">
    <source>
        <dbReference type="ARBA" id="ARBA00023170"/>
    </source>
</evidence>
<dbReference type="Proteomes" id="UP000081671">
    <property type="component" value="Unplaced"/>
</dbReference>
<dbReference type="RefSeq" id="XP_012869078.1">
    <property type="nucleotide sequence ID" value="XM_013013624.1"/>
</dbReference>
<evidence type="ECO:0000256" key="6">
    <source>
        <dbReference type="ARBA" id="ARBA00023040"/>
    </source>
</evidence>
<dbReference type="Gene3D" id="2.60.220.50">
    <property type="match status" value="1"/>
</dbReference>
<evidence type="ECO:0000256" key="5">
    <source>
        <dbReference type="ARBA" id="ARBA00022989"/>
    </source>
</evidence>
<dbReference type="Pfam" id="PF25387">
    <property type="entry name" value="ADGRF3_N"/>
    <property type="match status" value="1"/>
</dbReference>
<keyword evidence="8" id="KW-1015">Disulfide bond</keyword>
<dbReference type="InterPro" id="IPR057244">
    <property type="entry name" value="GAIN_B"/>
</dbReference>
<evidence type="ECO:0000259" key="15">
    <source>
        <dbReference type="PROSITE" id="PS50227"/>
    </source>
</evidence>
<dbReference type="CTD" id="165082"/>
<evidence type="ECO:0000256" key="2">
    <source>
        <dbReference type="ARBA" id="ARBA00007343"/>
    </source>
</evidence>
<evidence type="ECO:0000259" key="16">
    <source>
        <dbReference type="PROSITE" id="PS50261"/>
    </source>
</evidence>
<dbReference type="Pfam" id="PF01825">
    <property type="entry name" value="GPS"/>
    <property type="match status" value="1"/>
</dbReference>
<dbReference type="GeneID" id="105983660"/>
<keyword evidence="7 12" id="KW-0472">Membrane</keyword>
<dbReference type="InterPro" id="IPR001879">
    <property type="entry name" value="GPCR_2_extracellular_dom"/>
</dbReference>
<dbReference type="PROSITE" id="PS00650">
    <property type="entry name" value="G_PROTEIN_RECEP_F2_2"/>
    <property type="match status" value="1"/>
</dbReference>
<evidence type="ECO:0000259" key="14">
    <source>
        <dbReference type="PROSITE" id="PS50221"/>
    </source>
</evidence>
<dbReference type="InterPro" id="IPR046338">
    <property type="entry name" value="GAIN_dom_sf"/>
</dbReference>
<evidence type="ECO:0000256" key="13">
    <source>
        <dbReference type="SAM" id="SignalP"/>
    </source>
</evidence>
<keyword evidence="17" id="KW-1185">Reference proteome</keyword>
<evidence type="ECO:0000256" key="11">
    <source>
        <dbReference type="ARBA" id="ARBA00023224"/>
    </source>
</evidence>
<dbReference type="Pfam" id="PF24528">
    <property type="entry name" value="Ig_ADGRF3"/>
    <property type="match status" value="1"/>
</dbReference>
<keyword evidence="10" id="KW-0325">Glycoprotein</keyword>
<dbReference type="InterPro" id="IPR000203">
    <property type="entry name" value="GPS"/>
</dbReference>
<gene>
    <name evidence="18" type="primary">Adgrf3</name>
</gene>
<evidence type="ECO:0000256" key="12">
    <source>
        <dbReference type="SAM" id="Phobius"/>
    </source>
</evidence>
<name>A0A1S3EXD4_DIPOR</name>
<keyword evidence="3 12" id="KW-0812">Transmembrane</keyword>
<feature type="transmembrane region" description="Helical" evidence="12">
    <location>
        <begin position="855"/>
        <end position="878"/>
    </location>
</feature>
<dbReference type="PRINTS" id="PR00249">
    <property type="entry name" value="GPCRSECRETIN"/>
</dbReference>
<dbReference type="InterPro" id="IPR000832">
    <property type="entry name" value="GPCR_2_secretin-like"/>
</dbReference>
<dbReference type="PANTHER" id="PTHR45813:SF2">
    <property type="entry name" value="ADHESION G-PROTEIN COUPLED RECEPTOR F3"/>
    <property type="match status" value="1"/>
</dbReference>
<dbReference type="SMART" id="SM00303">
    <property type="entry name" value="GPS"/>
    <property type="match status" value="1"/>
</dbReference>
<dbReference type="InterPro" id="IPR017981">
    <property type="entry name" value="GPCR_2-like_7TM"/>
</dbReference>
<proteinExistence type="inferred from homology"/>
<dbReference type="OrthoDB" id="10040049at2759"/>
<dbReference type="AlphaFoldDB" id="A0A1S3EXD4"/>
<dbReference type="KEGG" id="dord:105983660"/>
<feature type="transmembrane region" description="Helical" evidence="12">
    <location>
        <begin position="781"/>
        <end position="803"/>
    </location>
</feature>
<dbReference type="PROSITE" id="PS50261">
    <property type="entry name" value="G_PROTEIN_RECEP_F2_4"/>
    <property type="match status" value="1"/>
</dbReference>
<dbReference type="GO" id="GO:0004930">
    <property type="term" value="F:G protein-coupled receptor activity"/>
    <property type="evidence" value="ECO:0007669"/>
    <property type="project" value="UniProtKB-KW"/>
</dbReference>
<feature type="domain" description="GAIN-B" evidence="14">
    <location>
        <begin position="528"/>
        <end position="694"/>
    </location>
</feature>